<reference evidence="3" key="1">
    <citation type="submission" date="2018-05" db="EMBL/GenBank/DDBJ databases">
        <authorList>
            <person name="Lanie J.A."/>
            <person name="Ng W.-L."/>
            <person name="Kazmierczak K.M."/>
            <person name="Andrzejewski T.M."/>
            <person name="Davidsen T.M."/>
            <person name="Wayne K.J."/>
            <person name="Tettelin H."/>
            <person name="Glass J.I."/>
            <person name="Rusch D."/>
            <person name="Podicherti R."/>
            <person name="Tsui H.-C.T."/>
            <person name="Winkler M.E."/>
        </authorList>
    </citation>
    <scope>NUCLEOTIDE SEQUENCE</scope>
</reference>
<evidence type="ECO:0000256" key="1">
    <source>
        <dbReference type="ARBA" id="ARBA00023125"/>
    </source>
</evidence>
<dbReference type="PROSITE" id="PS50977">
    <property type="entry name" value="HTH_TETR_2"/>
    <property type="match status" value="1"/>
</dbReference>
<protein>
    <recommendedName>
        <fullName evidence="2">HTH tetR-type domain-containing protein</fullName>
    </recommendedName>
</protein>
<accession>A0A381XC01</accession>
<dbReference type="AlphaFoldDB" id="A0A381XC01"/>
<dbReference type="Gene3D" id="1.10.357.10">
    <property type="entry name" value="Tetracycline Repressor, domain 2"/>
    <property type="match status" value="1"/>
</dbReference>
<dbReference type="Pfam" id="PF00440">
    <property type="entry name" value="TetR_N"/>
    <property type="match status" value="1"/>
</dbReference>
<evidence type="ECO:0000259" key="2">
    <source>
        <dbReference type="PROSITE" id="PS50977"/>
    </source>
</evidence>
<keyword evidence="1" id="KW-0238">DNA-binding</keyword>
<dbReference type="SUPFAM" id="SSF46689">
    <property type="entry name" value="Homeodomain-like"/>
    <property type="match status" value="1"/>
</dbReference>
<sequence>VTQAAIKQAPKGKGALKREATEAEIISSFGRVVERNGLRNVGVNEVIKEAGIGKALLYRYFGGLPGLVQAWGEKNQIWPDVSDLAEMSNEINSASVAAQIKRVVLHHANSLREDPLRVELLADEFMSPTAISEALTEIRQQLGHEHAAIFVSNRELGEEDNRALMIVLMAAASYLAMRAVKSPRYMGRDIGSDKDWQALLAHFERIIDSVAGEASYSEIPAENS</sequence>
<dbReference type="InterPro" id="IPR001647">
    <property type="entry name" value="HTH_TetR"/>
</dbReference>
<feature type="domain" description="HTH tetR-type" evidence="2">
    <location>
        <begin position="19"/>
        <end position="79"/>
    </location>
</feature>
<proteinExistence type="predicted"/>
<dbReference type="InterPro" id="IPR009057">
    <property type="entry name" value="Homeodomain-like_sf"/>
</dbReference>
<dbReference type="EMBL" id="UINC01014627">
    <property type="protein sequence ID" value="SVA62266.1"/>
    <property type="molecule type" value="Genomic_DNA"/>
</dbReference>
<evidence type="ECO:0000313" key="3">
    <source>
        <dbReference type="EMBL" id="SVA62266.1"/>
    </source>
</evidence>
<dbReference type="GO" id="GO:0003677">
    <property type="term" value="F:DNA binding"/>
    <property type="evidence" value="ECO:0007669"/>
    <property type="project" value="UniProtKB-KW"/>
</dbReference>
<feature type="non-terminal residue" evidence="3">
    <location>
        <position position="1"/>
    </location>
</feature>
<gene>
    <name evidence="3" type="ORF">METZ01_LOCUS115120</name>
</gene>
<organism evidence="3">
    <name type="scientific">marine metagenome</name>
    <dbReference type="NCBI Taxonomy" id="408172"/>
    <lineage>
        <taxon>unclassified sequences</taxon>
        <taxon>metagenomes</taxon>
        <taxon>ecological metagenomes</taxon>
    </lineage>
</organism>
<name>A0A381XC01_9ZZZZ</name>